<keyword evidence="3" id="KW-1003">Cell membrane</keyword>
<evidence type="ECO:0000313" key="14">
    <source>
        <dbReference type="EMBL" id="SUZ63469.1"/>
    </source>
</evidence>
<evidence type="ECO:0000256" key="11">
    <source>
        <dbReference type="ARBA" id="ARBA00023136"/>
    </source>
</evidence>
<dbReference type="PANTHER" id="PTHR43185">
    <property type="entry name" value="FERROUS IRON TRANSPORT PROTEIN B"/>
    <property type="match status" value="1"/>
</dbReference>
<evidence type="ECO:0000259" key="13">
    <source>
        <dbReference type="PROSITE" id="PS51711"/>
    </source>
</evidence>
<dbReference type="PRINTS" id="PR00326">
    <property type="entry name" value="GTP1OBG"/>
</dbReference>
<dbReference type="InterPro" id="IPR006073">
    <property type="entry name" value="GTP-bd"/>
</dbReference>
<keyword evidence="2" id="KW-0813">Transport</keyword>
<dbReference type="CDD" id="cd01879">
    <property type="entry name" value="FeoB"/>
    <property type="match status" value="1"/>
</dbReference>
<keyword evidence="8" id="KW-0408">Iron</keyword>
<keyword evidence="7 12" id="KW-1133">Transmembrane helix</keyword>
<proteinExistence type="predicted"/>
<dbReference type="NCBIfam" id="TIGR00231">
    <property type="entry name" value="small_GTP"/>
    <property type="match status" value="1"/>
</dbReference>
<dbReference type="NCBIfam" id="TIGR00437">
    <property type="entry name" value="feoB"/>
    <property type="match status" value="1"/>
</dbReference>
<dbReference type="InterPro" id="IPR011642">
    <property type="entry name" value="Gate_dom"/>
</dbReference>
<dbReference type="SUPFAM" id="SSF52540">
    <property type="entry name" value="P-loop containing nucleoside triphosphate hydrolases"/>
    <property type="match status" value="1"/>
</dbReference>
<evidence type="ECO:0000256" key="4">
    <source>
        <dbReference type="ARBA" id="ARBA00022496"/>
    </source>
</evidence>
<keyword evidence="11 12" id="KW-0472">Membrane</keyword>
<organism evidence="14">
    <name type="scientific">marine metagenome</name>
    <dbReference type="NCBI Taxonomy" id="408172"/>
    <lineage>
        <taxon>unclassified sequences</taxon>
        <taxon>metagenomes</taxon>
        <taxon>ecological metagenomes</taxon>
    </lineage>
</organism>
<feature type="transmembrane region" description="Helical" evidence="12">
    <location>
        <begin position="379"/>
        <end position="401"/>
    </location>
</feature>
<evidence type="ECO:0000256" key="5">
    <source>
        <dbReference type="ARBA" id="ARBA00022692"/>
    </source>
</evidence>
<dbReference type="Pfam" id="PF07664">
    <property type="entry name" value="FeoB_C"/>
    <property type="match status" value="1"/>
</dbReference>
<dbReference type="InterPro" id="IPR005225">
    <property type="entry name" value="Small_GTP-bd"/>
</dbReference>
<dbReference type="InterPro" id="IPR030389">
    <property type="entry name" value="G_FEOB_dom"/>
</dbReference>
<evidence type="ECO:0000256" key="12">
    <source>
        <dbReference type="SAM" id="Phobius"/>
    </source>
</evidence>
<evidence type="ECO:0000256" key="2">
    <source>
        <dbReference type="ARBA" id="ARBA00022448"/>
    </source>
</evidence>
<dbReference type="PANTHER" id="PTHR43185:SF1">
    <property type="entry name" value="FE(2+) TRANSPORTER FEOB"/>
    <property type="match status" value="1"/>
</dbReference>
<dbReference type="EMBL" id="UINC01000916">
    <property type="protein sequence ID" value="SUZ63469.1"/>
    <property type="molecule type" value="Genomic_DNA"/>
</dbReference>
<dbReference type="GO" id="GO:0005886">
    <property type="term" value="C:plasma membrane"/>
    <property type="evidence" value="ECO:0007669"/>
    <property type="project" value="UniProtKB-SubCell"/>
</dbReference>
<dbReference type="InterPro" id="IPR003373">
    <property type="entry name" value="Fe2_transport_prot-B"/>
</dbReference>
<evidence type="ECO:0000256" key="1">
    <source>
        <dbReference type="ARBA" id="ARBA00004651"/>
    </source>
</evidence>
<evidence type="ECO:0000256" key="3">
    <source>
        <dbReference type="ARBA" id="ARBA00022475"/>
    </source>
</evidence>
<evidence type="ECO:0000256" key="6">
    <source>
        <dbReference type="ARBA" id="ARBA00022741"/>
    </source>
</evidence>
<evidence type="ECO:0000256" key="9">
    <source>
        <dbReference type="ARBA" id="ARBA00023065"/>
    </source>
</evidence>
<evidence type="ECO:0000256" key="7">
    <source>
        <dbReference type="ARBA" id="ARBA00022989"/>
    </source>
</evidence>
<feature type="transmembrane region" description="Helical" evidence="12">
    <location>
        <begin position="510"/>
        <end position="529"/>
    </location>
</feature>
<feature type="transmembrane region" description="Helical" evidence="12">
    <location>
        <begin position="676"/>
        <end position="697"/>
    </location>
</feature>
<gene>
    <name evidence="14" type="ORF">METZ01_LOCUS16323</name>
</gene>
<feature type="transmembrane region" description="Helical" evidence="12">
    <location>
        <begin position="413"/>
        <end position="439"/>
    </location>
</feature>
<dbReference type="GO" id="GO:0015093">
    <property type="term" value="F:ferrous iron transmembrane transporter activity"/>
    <property type="evidence" value="ECO:0007669"/>
    <property type="project" value="InterPro"/>
</dbReference>
<dbReference type="InterPro" id="IPR050860">
    <property type="entry name" value="FeoB_GTPase"/>
</dbReference>
<keyword evidence="9" id="KW-0406">Ion transport</keyword>
<dbReference type="InterPro" id="IPR027417">
    <property type="entry name" value="P-loop_NTPase"/>
</dbReference>
<dbReference type="GO" id="GO:0005525">
    <property type="term" value="F:GTP binding"/>
    <property type="evidence" value="ECO:0007669"/>
    <property type="project" value="UniProtKB-KW"/>
</dbReference>
<keyword evidence="4" id="KW-0410">Iron transport</keyword>
<dbReference type="Pfam" id="PF02421">
    <property type="entry name" value="FeoB_N"/>
    <property type="match status" value="1"/>
</dbReference>
<dbReference type="Pfam" id="PF07670">
    <property type="entry name" value="Gate"/>
    <property type="match status" value="2"/>
</dbReference>
<feature type="transmembrane region" description="Helical" evidence="12">
    <location>
        <begin position="451"/>
        <end position="476"/>
    </location>
</feature>
<evidence type="ECO:0000256" key="8">
    <source>
        <dbReference type="ARBA" id="ARBA00023004"/>
    </source>
</evidence>
<keyword evidence="6" id="KW-0547">Nucleotide-binding</keyword>
<accession>A0A381PB93</accession>
<feature type="transmembrane region" description="Helical" evidence="12">
    <location>
        <begin position="279"/>
        <end position="297"/>
    </location>
</feature>
<dbReference type="Gene3D" id="3.40.50.300">
    <property type="entry name" value="P-loop containing nucleotide triphosphate hydrolases"/>
    <property type="match status" value="1"/>
</dbReference>
<dbReference type="AlphaFoldDB" id="A0A381PB93"/>
<sequence>MVKTITVALIGNPNTGKSSVFNSLTGLKQKVANYPGVTVEKKTGSFNINRTTNVQLMDLPGSYGLNTKSIDQSIVFDLLLNKNNKDFPDLVVIISDVENLKRNLLLFTQIKDLEIPSILAVNMSDQLKLKGIEIDIKKLEEKLDTKIVLISAKKNEGFEELKNVITNYRNLSNKPIFNIKEIDPEYFTNLNQTFPEQSLYKLWLLINQDINFSKIQRNTIETSGNFKTQTESYLKKLQQKETIKRYQWINNLLKENYSRDIAKGLGIRNKLDRILLHKFWGYAVFFSILLLIFQIIFDWSSIPMDFIDSTFVSISQSVKSGFPPGVFTNLIAEGVLPGIAGVLIFIPQIALLFFFISILEQTGYMSRVVFLMDKTLKRFGLSGKSLIPLVSGVACAIPAVMSTRSIENWKERLITILVVPFMTCSARLPVYLILISLVIPNDKIFGIGYQSLTLLGLYILGFLMAILSSSILQLFIKSDNRSYLVLEMPDYKLPLVKNVLLNIWIKTKSFIVEAGKIIFAISILLWIFASTGPGDNFRNANQIVENQYSEINISEEDLELEVNAFRIENSYIGLLGKSIEPVISPLGYDWKIGIALITSFAAREVFVGTLSTIYSVGSENQDTIKTRMLEEVKPDGSPVFNFASGLSLMIFYAFAMQCMSTLAIVKKETNSWKWPIIQLIFMTILAYFASLITYQILI</sequence>
<dbReference type="InterPro" id="IPR011640">
    <property type="entry name" value="Fe2_transport_prot_B_C"/>
</dbReference>
<keyword evidence="10" id="KW-0342">GTP-binding</keyword>
<keyword evidence="5 12" id="KW-0812">Transmembrane</keyword>
<dbReference type="PROSITE" id="PS51711">
    <property type="entry name" value="G_FEOB"/>
    <property type="match status" value="1"/>
</dbReference>
<name>A0A381PB93_9ZZZZ</name>
<reference evidence="14" key="1">
    <citation type="submission" date="2018-05" db="EMBL/GenBank/DDBJ databases">
        <authorList>
            <person name="Lanie J.A."/>
            <person name="Ng W.-L."/>
            <person name="Kazmierczak K.M."/>
            <person name="Andrzejewski T.M."/>
            <person name="Davidsen T.M."/>
            <person name="Wayne K.J."/>
            <person name="Tettelin H."/>
            <person name="Glass J.I."/>
            <person name="Rusch D."/>
            <person name="Podicherti R."/>
            <person name="Tsui H.-C.T."/>
            <person name="Winkler M.E."/>
        </authorList>
    </citation>
    <scope>NUCLEOTIDE SEQUENCE</scope>
</reference>
<feature type="transmembrane region" description="Helical" evidence="12">
    <location>
        <begin position="335"/>
        <end position="359"/>
    </location>
</feature>
<feature type="domain" description="FeoB-type G" evidence="13">
    <location>
        <begin position="4"/>
        <end position="171"/>
    </location>
</feature>
<feature type="transmembrane region" description="Helical" evidence="12">
    <location>
        <begin position="639"/>
        <end position="664"/>
    </location>
</feature>
<protein>
    <recommendedName>
        <fullName evidence="13">FeoB-type G domain-containing protein</fullName>
    </recommendedName>
</protein>
<comment type="subcellular location">
    <subcellularLocation>
        <location evidence="1">Cell membrane</location>
        <topology evidence="1">Multi-pass membrane protein</topology>
    </subcellularLocation>
</comment>
<evidence type="ECO:0000256" key="10">
    <source>
        <dbReference type="ARBA" id="ARBA00023134"/>
    </source>
</evidence>